<evidence type="ECO:0000256" key="14">
    <source>
        <dbReference type="ARBA" id="ARBA00023139"/>
    </source>
</evidence>
<keyword evidence="5" id="KW-1003">Cell membrane</keyword>
<comment type="catalytic activity">
    <reaction evidence="17">
        <text>L-threonyl-[protein] + FAD = FMN-L-threonyl-[protein] + AMP + H(+)</text>
        <dbReference type="Rhea" id="RHEA:36847"/>
        <dbReference type="Rhea" id="RHEA-COMP:11060"/>
        <dbReference type="Rhea" id="RHEA-COMP:11061"/>
        <dbReference type="ChEBI" id="CHEBI:15378"/>
        <dbReference type="ChEBI" id="CHEBI:30013"/>
        <dbReference type="ChEBI" id="CHEBI:57692"/>
        <dbReference type="ChEBI" id="CHEBI:74257"/>
        <dbReference type="ChEBI" id="CHEBI:456215"/>
        <dbReference type="EC" id="2.7.1.180"/>
    </reaction>
</comment>
<proteinExistence type="predicted"/>
<evidence type="ECO:0000256" key="10">
    <source>
        <dbReference type="ARBA" id="ARBA00022729"/>
    </source>
</evidence>
<dbReference type="SUPFAM" id="SSF143631">
    <property type="entry name" value="ApbE-like"/>
    <property type="match status" value="1"/>
</dbReference>
<gene>
    <name evidence="18" type="ORF">MNBD_IGNAVI01-1083</name>
</gene>
<dbReference type="GO" id="GO:0046872">
    <property type="term" value="F:metal ion binding"/>
    <property type="evidence" value="ECO:0007669"/>
    <property type="project" value="UniProtKB-KW"/>
</dbReference>
<keyword evidence="12" id="KW-0460">Magnesium</keyword>
<dbReference type="InterPro" id="IPR024932">
    <property type="entry name" value="ApbE"/>
</dbReference>
<keyword evidence="6" id="KW-0997">Cell inner membrane</keyword>
<keyword evidence="10" id="KW-0732">Signal</keyword>
<keyword evidence="8 18" id="KW-0808">Transferase</keyword>
<evidence type="ECO:0000256" key="7">
    <source>
        <dbReference type="ARBA" id="ARBA00022630"/>
    </source>
</evidence>
<keyword evidence="13" id="KW-0472">Membrane</keyword>
<dbReference type="Pfam" id="PF02424">
    <property type="entry name" value="ApbE"/>
    <property type="match status" value="1"/>
</dbReference>
<dbReference type="EC" id="2.7.1.180" evidence="3"/>
<dbReference type="AlphaFoldDB" id="A0A3B1D921"/>
<evidence type="ECO:0000256" key="3">
    <source>
        <dbReference type="ARBA" id="ARBA00011955"/>
    </source>
</evidence>
<evidence type="ECO:0000256" key="5">
    <source>
        <dbReference type="ARBA" id="ARBA00022475"/>
    </source>
</evidence>
<dbReference type="Gene3D" id="3.10.520.10">
    <property type="entry name" value="ApbE-like domains"/>
    <property type="match status" value="1"/>
</dbReference>
<evidence type="ECO:0000256" key="4">
    <source>
        <dbReference type="ARBA" id="ARBA00016337"/>
    </source>
</evidence>
<reference evidence="18" key="1">
    <citation type="submission" date="2018-06" db="EMBL/GenBank/DDBJ databases">
        <authorList>
            <person name="Zhirakovskaya E."/>
        </authorList>
    </citation>
    <scope>NUCLEOTIDE SEQUENCE</scope>
</reference>
<comment type="cofactor">
    <cofactor evidence="1">
        <name>Mg(2+)</name>
        <dbReference type="ChEBI" id="CHEBI:18420"/>
    </cofactor>
</comment>
<dbReference type="GO" id="GO:0005886">
    <property type="term" value="C:plasma membrane"/>
    <property type="evidence" value="ECO:0007669"/>
    <property type="project" value="UniProtKB-SubCell"/>
</dbReference>
<dbReference type="InterPro" id="IPR003374">
    <property type="entry name" value="ApbE-like_sf"/>
</dbReference>
<organism evidence="18">
    <name type="scientific">hydrothermal vent metagenome</name>
    <dbReference type="NCBI Taxonomy" id="652676"/>
    <lineage>
        <taxon>unclassified sequences</taxon>
        <taxon>metagenomes</taxon>
        <taxon>ecological metagenomes</taxon>
    </lineage>
</organism>
<evidence type="ECO:0000256" key="16">
    <source>
        <dbReference type="ARBA" id="ARBA00031306"/>
    </source>
</evidence>
<evidence type="ECO:0000256" key="13">
    <source>
        <dbReference type="ARBA" id="ARBA00023136"/>
    </source>
</evidence>
<evidence type="ECO:0000256" key="2">
    <source>
        <dbReference type="ARBA" id="ARBA00004533"/>
    </source>
</evidence>
<dbReference type="GO" id="GO:0016740">
    <property type="term" value="F:transferase activity"/>
    <property type="evidence" value="ECO:0007669"/>
    <property type="project" value="UniProtKB-KW"/>
</dbReference>
<evidence type="ECO:0000256" key="6">
    <source>
        <dbReference type="ARBA" id="ARBA00022519"/>
    </source>
</evidence>
<evidence type="ECO:0000313" key="18">
    <source>
        <dbReference type="EMBL" id="VAX25187.1"/>
    </source>
</evidence>
<keyword evidence="11" id="KW-0274">FAD</keyword>
<keyword evidence="9" id="KW-0479">Metal-binding</keyword>
<protein>
    <recommendedName>
        <fullName evidence="4">FAD:protein FMN transferase</fullName>
        <ecNumber evidence="3">2.7.1.180</ecNumber>
    </recommendedName>
    <alternativeName>
        <fullName evidence="16">Flavin transferase</fullName>
    </alternativeName>
</protein>
<sequence length="337" mass="36935">MKKNLITYLVLFTVISCSDKIDNKLVAISGTTMGTTYSVKYLDNSSKDVAEIRSEISSILKTVNAQMSTYLPNSELSKFNSLRDTSWFPISYDLAFVLKKSLEISKLSGGALDITVGPVVNLWGFGPGNKPTAVPSDSEINNALKTVGWHNVTVTLDPPRVKKKLPGVYCDLSSTAKGFGVDKVSEYLTSLGISNYLVEIGGELRAKGGKSSNEKWRIGIAKPDNNSTVQEIITLDNSAMATSGDYWNYFEEDGVRYSHTIDPTTGRPITHKLASITVIAETCLVADGLATAMDVMGDIKGYQFALNNKLPVYFIVRNNGEFVVNYTDNFKKFIVQN</sequence>
<evidence type="ECO:0000256" key="17">
    <source>
        <dbReference type="ARBA" id="ARBA00048540"/>
    </source>
</evidence>
<dbReference type="PANTHER" id="PTHR30040">
    <property type="entry name" value="THIAMINE BIOSYNTHESIS LIPOPROTEIN APBE"/>
    <property type="match status" value="1"/>
</dbReference>
<evidence type="ECO:0000256" key="8">
    <source>
        <dbReference type="ARBA" id="ARBA00022679"/>
    </source>
</evidence>
<evidence type="ECO:0000256" key="9">
    <source>
        <dbReference type="ARBA" id="ARBA00022723"/>
    </source>
</evidence>
<dbReference type="PANTHER" id="PTHR30040:SF2">
    <property type="entry name" value="FAD:PROTEIN FMN TRANSFERASE"/>
    <property type="match status" value="1"/>
</dbReference>
<accession>A0A3B1D921</accession>
<comment type="subcellular location">
    <subcellularLocation>
        <location evidence="2">Cell inner membrane</location>
    </subcellularLocation>
</comment>
<keyword evidence="7" id="KW-0285">Flavoprotein</keyword>
<keyword evidence="14" id="KW-0564">Palmitate</keyword>
<dbReference type="PROSITE" id="PS51257">
    <property type="entry name" value="PROKAR_LIPOPROTEIN"/>
    <property type="match status" value="1"/>
</dbReference>
<evidence type="ECO:0000256" key="11">
    <source>
        <dbReference type="ARBA" id="ARBA00022827"/>
    </source>
</evidence>
<evidence type="ECO:0000256" key="15">
    <source>
        <dbReference type="ARBA" id="ARBA00023288"/>
    </source>
</evidence>
<dbReference type="PIRSF" id="PIRSF006268">
    <property type="entry name" value="ApbE"/>
    <property type="match status" value="1"/>
</dbReference>
<name>A0A3B1D921_9ZZZZ</name>
<evidence type="ECO:0000256" key="12">
    <source>
        <dbReference type="ARBA" id="ARBA00022842"/>
    </source>
</evidence>
<keyword evidence="15" id="KW-0449">Lipoprotein</keyword>
<dbReference type="EMBL" id="UOGD01000292">
    <property type="protein sequence ID" value="VAX25187.1"/>
    <property type="molecule type" value="Genomic_DNA"/>
</dbReference>
<dbReference type="FunFam" id="3.10.520.10:FF:000001">
    <property type="entry name" value="FAD:protein FMN transferase"/>
    <property type="match status" value="1"/>
</dbReference>
<evidence type="ECO:0000256" key="1">
    <source>
        <dbReference type="ARBA" id="ARBA00001946"/>
    </source>
</evidence>